<protein>
    <recommendedName>
        <fullName evidence="3">RRM domain-containing protein</fullName>
    </recommendedName>
</protein>
<dbReference type="Pfam" id="PF15023">
    <property type="entry name" value="DUF4523"/>
    <property type="match status" value="1"/>
</dbReference>
<dbReference type="InterPro" id="IPR035979">
    <property type="entry name" value="RBD_domain_sf"/>
</dbReference>
<accession>A0A151NFD2</accession>
<dbReference type="CDD" id="cd00590">
    <property type="entry name" value="RRM_SF"/>
    <property type="match status" value="1"/>
</dbReference>
<name>A0A151NFD2_ALLMI</name>
<dbReference type="InterPro" id="IPR012677">
    <property type="entry name" value="Nucleotide-bd_a/b_plait_sf"/>
</dbReference>
<dbReference type="Proteomes" id="UP000050525">
    <property type="component" value="Unassembled WGS sequence"/>
</dbReference>
<evidence type="ECO:0000313" key="2">
    <source>
        <dbReference type="Proteomes" id="UP000050525"/>
    </source>
</evidence>
<dbReference type="SUPFAM" id="SSF54928">
    <property type="entry name" value="RNA-binding domain, RBD"/>
    <property type="match status" value="1"/>
</dbReference>
<keyword evidence="2" id="KW-1185">Reference proteome</keyword>
<evidence type="ECO:0008006" key="3">
    <source>
        <dbReference type="Google" id="ProtNLM"/>
    </source>
</evidence>
<sequence length="214" mass="24025">MVMAPDVSPAPHTEQPCSSGCGLEVLPALLCEFVKRGECHGTGSSSDVNVTEKKSQRLAVNTSKLQGYLASTSEKLSTKKDLPQEVYLSLQPDHVPLWKRNISNKLAVEYRKLRVNRKGTPISTVVVRWIRRNKLASYNHQSVMEELSRFGTVESVDFIGRQTAIVVFRDIISACKVVNAFPAKPGERIQCVWHDKFMSEYRISDNRKKKSTGC</sequence>
<comment type="caution">
    <text evidence="1">The sequence shown here is derived from an EMBL/GenBank/DDBJ whole genome shotgun (WGS) entry which is preliminary data.</text>
</comment>
<reference evidence="1 2" key="1">
    <citation type="journal article" date="2012" name="Genome Biol.">
        <title>Sequencing three crocodilian genomes to illuminate the evolution of archosaurs and amniotes.</title>
        <authorList>
            <person name="St John J.A."/>
            <person name="Braun E.L."/>
            <person name="Isberg S.R."/>
            <person name="Miles L.G."/>
            <person name="Chong A.Y."/>
            <person name="Gongora J."/>
            <person name="Dalzell P."/>
            <person name="Moran C."/>
            <person name="Bed'hom B."/>
            <person name="Abzhanov A."/>
            <person name="Burgess S.C."/>
            <person name="Cooksey A.M."/>
            <person name="Castoe T.A."/>
            <person name="Crawford N.G."/>
            <person name="Densmore L.D."/>
            <person name="Drew J.C."/>
            <person name="Edwards S.V."/>
            <person name="Faircloth B.C."/>
            <person name="Fujita M.K."/>
            <person name="Greenwold M.J."/>
            <person name="Hoffmann F.G."/>
            <person name="Howard J.M."/>
            <person name="Iguchi T."/>
            <person name="Janes D.E."/>
            <person name="Khan S.Y."/>
            <person name="Kohno S."/>
            <person name="de Koning A.J."/>
            <person name="Lance S.L."/>
            <person name="McCarthy F.M."/>
            <person name="McCormack J.E."/>
            <person name="Merchant M.E."/>
            <person name="Peterson D.G."/>
            <person name="Pollock D.D."/>
            <person name="Pourmand N."/>
            <person name="Raney B.J."/>
            <person name="Roessler K.A."/>
            <person name="Sanford J.R."/>
            <person name="Sawyer R.H."/>
            <person name="Schmidt C.J."/>
            <person name="Triplett E.W."/>
            <person name="Tuberville T.D."/>
            <person name="Venegas-Anaya M."/>
            <person name="Howard J.T."/>
            <person name="Jarvis E.D."/>
            <person name="Guillette L.J.Jr."/>
            <person name="Glenn T.C."/>
            <person name="Green R.E."/>
            <person name="Ray D.A."/>
        </authorList>
    </citation>
    <scope>NUCLEOTIDE SEQUENCE [LARGE SCALE GENOMIC DNA]</scope>
    <source>
        <strain evidence="1">KSC_2009_1</strain>
    </source>
</reference>
<dbReference type="PANTHER" id="PTHR35968">
    <property type="entry name" value="CHROMOSOME 6 C6ORF201 HOMOLOG"/>
    <property type="match status" value="1"/>
</dbReference>
<dbReference type="GO" id="GO:0003676">
    <property type="term" value="F:nucleic acid binding"/>
    <property type="evidence" value="ECO:0007669"/>
    <property type="project" value="InterPro"/>
</dbReference>
<dbReference type="EMBL" id="AKHW03003201">
    <property type="protein sequence ID" value="KYO35498.1"/>
    <property type="molecule type" value="Genomic_DNA"/>
</dbReference>
<dbReference type="AlphaFoldDB" id="A0A151NFD2"/>
<dbReference type="InterPro" id="IPR027827">
    <property type="entry name" value="Tex56"/>
</dbReference>
<dbReference type="Gene3D" id="3.30.70.330">
    <property type="match status" value="1"/>
</dbReference>
<evidence type="ECO:0000313" key="1">
    <source>
        <dbReference type="EMBL" id="KYO35498.1"/>
    </source>
</evidence>
<organism evidence="1 2">
    <name type="scientific">Alligator mississippiensis</name>
    <name type="common">American alligator</name>
    <dbReference type="NCBI Taxonomy" id="8496"/>
    <lineage>
        <taxon>Eukaryota</taxon>
        <taxon>Metazoa</taxon>
        <taxon>Chordata</taxon>
        <taxon>Craniata</taxon>
        <taxon>Vertebrata</taxon>
        <taxon>Euteleostomi</taxon>
        <taxon>Archelosauria</taxon>
        <taxon>Archosauria</taxon>
        <taxon>Crocodylia</taxon>
        <taxon>Alligatoridae</taxon>
        <taxon>Alligatorinae</taxon>
        <taxon>Alligator</taxon>
    </lineage>
</organism>
<gene>
    <name evidence="1" type="ORF">Y1Q_0008063</name>
</gene>
<dbReference type="PANTHER" id="PTHR35968:SF1">
    <property type="entry name" value="TESTIS EXPRESSED PROTEIN 56"/>
    <property type="match status" value="1"/>
</dbReference>
<proteinExistence type="predicted"/>